<dbReference type="Pfam" id="PF01266">
    <property type="entry name" value="DAO"/>
    <property type="match status" value="1"/>
</dbReference>
<keyword evidence="3" id="KW-0285">Flavoprotein</keyword>
<dbReference type="PRINTS" id="PR01001">
    <property type="entry name" value="FADG3PDH"/>
</dbReference>
<evidence type="ECO:0000256" key="4">
    <source>
        <dbReference type="ARBA" id="ARBA00022827"/>
    </source>
</evidence>
<dbReference type="Gene3D" id="3.30.9.10">
    <property type="entry name" value="D-Amino Acid Oxidase, subunit A, domain 2"/>
    <property type="match status" value="1"/>
</dbReference>
<dbReference type="SUPFAM" id="SSF51905">
    <property type="entry name" value="FAD/NAD(P)-binding domain"/>
    <property type="match status" value="1"/>
</dbReference>
<feature type="domain" description="FAD dependent oxidoreductase" evidence="6">
    <location>
        <begin position="20"/>
        <end position="372"/>
    </location>
</feature>
<dbReference type="Proteomes" id="UP000239907">
    <property type="component" value="Unassembled WGS sequence"/>
</dbReference>
<dbReference type="OrthoDB" id="9766796at2"/>
<evidence type="ECO:0000256" key="3">
    <source>
        <dbReference type="ARBA" id="ARBA00022630"/>
    </source>
</evidence>
<dbReference type="PANTHER" id="PTHR11985">
    <property type="entry name" value="GLYCEROL-3-PHOSPHATE DEHYDROGENASE"/>
    <property type="match status" value="1"/>
</dbReference>
<dbReference type="EMBL" id="MQWA01000001">
    <property type="protein sequence ID" value="PQJ27934.1"/>
    <property type="molecule type" value="Genomic_DNA"/>
</dbReference>
<evidence type="ECO:0000256" key="2">
    <source>
        <dbReference type="ARBA" id="ARBA00007330"/>
    </source>
</evidence>
<name>A0A2S7U0L2_9BACT</name>
<comment type="caution">
    <text evidence="7">The sequence shown here is derived from an EMBL/GenBank/DDBJ whole genome shotgun (WGS) entry which is preliminary data.</text>
</comment>
<evidence type="ECO:0000256" key="5">
    <source>
        <dbReference type="ARBA" id="ARBA00023002"/>
    </source>
</evidence>
<dbReference type="GO" id="GO:0004368">
    <property type="term" value="F:glycerol-3-phosphate dehydrogenase (quinone) activity"/>
    <property type="evidence" value="ECO:0007669"/>
    <property type="project" value="InterPro"/>
</dbReference>
<organism evidence="7 8">
    <name type="scientific">Rubritalea profundi</name>
    <dbReference type="NCBI Taxonomy" id="1658618"/>
    <lineage>
        <taxon>Bacteria</taxon>
        <taxon>Pseudomonadati</taxon>
        <taxon>Verrucomicrobiota</taxon>
        <taxon>Verrucomicrobiia</taxon>
        <taxon>Verrucomicrobiales</taxon>
        <taxon>Rubritaleaceae</taxon>
        <taxon>Rubritalea</taxon>
    </lineage>
</organism>
<dbReference type="RefSeq" id="WP_105042429.1">
    <property type="nucleotide sequence ID" value="NZ_MQWA01000001.1"/>
</dbReference>
<comment type="cofactor">
    <cofactor evidence="1">
        <name>FAD</name>
        <dbReference type="ChEBI" id="CHEBI:57692"/>
    </cofactor>
</comment>
<evidence type="ECO:0000259" key="6">
    <source>
        <dbReference type="Pfam" id="PF01266"/>
    </source>
</evidence>
<comment type="similarity">
    <text evidence="2">Belongs to the FAD-dependent glycerol-3-phosphate dehydrogenase family.</text>
</comment>
<dbReference type="PANTHER" id="PTHR11985:SF35">
    <property type="entry name" value="ANAEROBIC GLYCEROL-3-PHOSPHATE DEHYDROGENASE SUBUNIT A"/>
    <property type="match status" value="1"/>
</dbReference>
<proteinExistence type="inferred from homology"/>
<accession>A0A2S7U0L2</accession>
<evidence type="ECO:0000256" key="1">
    <source>
        <dbReference type="ARBA" id="ARBA00001974"/>
    </source>
</evidence>
<sequence>MPADPRTILIDQAQNDGPWDIIVIGGGATGLATAWDAASRGYKVALLEQADFATATSSRSTKLLHGGVRYLQNGEIGLVREALHERSLLLKNAEEFSQPMRFILPTHTPLSRYYYRFGMWIYDSLAGKSNIRPAELLSQRELMAQLPRYKKTKPTGGIAYTDAQFDDAALAIAFAQCINASGNLAINYVSAEKLNIENGKITGVIAKDIETDTSWRMDAKLVINATGIFSDVFRQANDSQIKWSIRTSRGSHIVVPGEPLGSKNALIIPKTSDGRVLFAVPWKGHTLIGTTDEPTKLPELHPIPTEQEIQFLIKEAQSTFNLDTQSITSSWAGLRPLVSRASKSSTASLSRKHIIDISDNGLISILGGKWTTCRKMAEDTIDAAILRHGLPLRICNTKDLKLTDHGALPPLSPVDTAPSVELSLSIIESCFRDRYARNADDILARRTRTSMLDTQLAKNQAATAELAIQKLRANAD</sequence>
<dbReference type="InterPro" id="IPR036188">
    <property type="entry name" value="FAD/NAD-bd_sf"/>
</dbReference>
<evidence type="ECO:0000313" key="8">
    <source>
        <dbReference type="Proteomes" id="UP000239907"/>
    </source>
</evidence>
<dbReference type="GO" id="GO:0046168">
    <property type="term" value="P:glycerol-3-phosphate catabolic process"/>
    <property type="evidence" value="ECO:0007669"/>
    <property type="project" value="TreeGrafter"/>
</dbReference>
<keyword evidence="4" id="KW-0274">FAD</keyword>
<reference evidence="7 8" key="1">
    <citation type="submission" date="2016-12" db="EMBL/GenBank/DDBJ databases">
        <title>Study of bacterial adaptation to deep sea.</title>
        <authorList>
            <person name="Song J."/>
            <person name="Yoshizawa S."/>
            <person name="Kogure K."/>
        </authorList>
    </citation>
    <scope>NUCLEOTIDE SEQUENCE [LARGE SCALE GENOMIC DNA]</scope>
    <source>
        <strain evidence="7 8">SAORIC-165</strain>
    </source>
</reference>
<dbReference type="AlphaFoldDB" id="A0A2S7U0L2"/>
<dbReference type="Gene3D" id="3.50.50.60">
    <property type="entry name" value="FAD/NAD(P)-binding domain"/>
    <property type="match status" value="1"/>
</dbReference>
<evidence type="ECO:0000313" key="7">
    <source>
        <dbReference type="EMBL" id="PQJ27934.1"/>
    </source>
</evidence>
<dbReference type="InterPro" id="IPR000447">
    <property type="entry name" value="G3P_DH_FAD-dep"/>
</dbReference>
<protein>
    <recommendedName>
        <fullName evidence="6">FAD dependent oxidoreductase domain-containing protein</fullName>
    </recommendedName>
</protein>
<dbReference type="InterPro" id="IPR006076">
    <property type="entry name" value="FAD-dep_OxRdtase"/>
</dbReference>
<gene>
    <name evidence="7" type="ORF">BSZ32_05080</name>
</gene>
<keyword evidence="8" id="KW-1185">Reference proteome</keyword>
<keyword evidence="5" id="KW-0560">Oxidoreductase</keyword>